<feature type="region of interest" description="Disordered" evidence="1">
    <location>
        <begin position="125"/>
        <end position="145"/>
    </location>
</feature>
<dbReference type="AlphaFoldDB" id="A0A316H0P3"/>
<comment type="caution">
    <text evidence="2">The sequence shown here is derived from an EMBL/GenBank/DDBJ whole genome shotgun (WGS) entry which is preliminary data.</text>
</comment>
<dbReference type="EMBL" id="QGGW01000003">
    <property type="protein sequence ID" value="PWK60970.1"/>
    <property type="molecule type" value="Genomic_DNA"/>
</dbReference>
<gene>
    <name evidence="2" type="ORF">C7455_103170</name>
</gene>
<evidence type="ECO:0000256" key="1">
    <source>
        <dbReference type="SAM" id="MobiDB-lite"/>
    </source>
</evidence>
<proteinExistence type="predicted"/>
<evidence type="ECO:0000313" key="3">
    <source>
        <dbReference type="Proteomes" id="UP000245708"/>
    </source>
</evidence>
<sequence>MAEAKKIFEGTPASVVFEASQRALRALDLDITDEDHARHQIFAERKKTFWQERAEVDLWVAQIGQSSEVRVKKLPQAMLDITGKELVNSILSKIEVELEQMNSAVQVPQEYAESYDGSSQTLIAAPTERLPPARPPLPRREKAEKSKSGEKFGILQLVGLVIFVHFFFGWEWLGNVTSGESSDTRAQNLISTLNGYAQASPNSIDPVDLARRLPNLTDVQLTGLEESLAGELVTARGSIYDVQAVSPSLGLDRFEVVVWQATFNPEHLPVRGTCIARSAQETSMFERLTVGQNVRITGELASIGRVLGVRVRNCIIE</sequence>
<evidence type="ECO:0000313" key="2">
    <source>
        <dbReference type="EMBL" id="PWK60970.1"/>
    </source>
</evidence>
<reference evidence="2 3" key="1">
    <citation type="submission" date="2018-05" db="EMBL/GenBank/DDBJ databases">
        <title>Genomic Encyclopedia of Type Strains, Phase IV (KMG-IV): sequencing the most valuable type-strain genomes for metagenomic binning, comparative biology and taxonomic classification.</title>
        <authorList>
            <person name="Goeker M."/>
        </authorList>
    </citation>
    <scope>NUCLEOTIDE SEQUENCE [LARGE SCALE GENOMIC DNA]</scope>
    <source>
        <strain evidence="2 3">DSM 16097</strain>
    </source>
</reference>
<protein>
    <submittedName>
        <fullName evidence="2">Uncharacterized protein</fullName>
    </submittedName>
</protein>
<dbReference type="RefSeq" id="WP_146199954.1">
    <property type="nucleotide sequence ID" value="NZ_QGGW01000003.1"/>
</dbReference>
<accession>A0A316H0P3</accession>
<name>A0A316H0P3_9RHOB</name>
<organism evidence="2 3">
    <name type="scientific">Roseicyclus mahoneyensis</name>
    <dbReference type="NCBI Taxonomy" id="164332"/>
    <lineage>
        <taxon>Bacteria</taxon>
        <taxon>Pseudomonadati</taxon>
        <taxon>Pseudomonadota</taxon>
        <taxon>Alphaproteobacteria</taxon>
        <taxon>Rhodobacterales</taxon>
        <taxon>Roseobacteraceae</taxon>
        <taxon>Roseicyclus</taxon>
    </lineage>
</organism>
<dbReference type="Proteomes" id="UP000245708">
    <property type="component" value="Unassembled WGS sequence"/>
</dbReference>
<keyword evidence="3" id="KW-1185">Reference proteome</keyword>